<dbReference type="GeneID" id="5046214"/>
<dbReference type="FunFam" id="3.40.50.300:FF:001072">
    <property type="entry name" value="Rab family GTPase"/>
    <property type="match status" value="1"/>
</dbReference>
<dbReference type="PROSITE" id="PS51420">
    <property type="entry name" value="RHO"/>
    <property type="match status" value="1"/>
</dbReference>
<dbReference type="PROSITE" id="PS51421">
    <property type="entry name" value="RAS"/>
    <property type="match status" value="1"/>
</dbReference>
<dbReference type="InterPro" id="IPR027417">
    <property type="entry name" value="P-loop_NTPase"/>
</dbReference>
<protein>
    <submittedName>
        <fullName evidence="4">Uncharacterized protein</fullName>
    </submittedName>
</protein>
<dbReference type="PROSITE" id="PS51419">
    <property type="entry name" value="RAB"/>
    <property type="match status" value="1"/>
</dbReference>
<dbReference type="Pfam" id="PF00071">
    <property type="entry name" value="Ras"/>
    <property type="match status" value="1"/>
</dbReference>
<dbReference type="NCBIfam" id="TIGR00231">
    <property type="entry name" value="small_GTP"/>
    <property type="match status" value="1"/>
</dbReference>
<evidence type="ECO:0000256" key="2">
    <source>
        <dbReference type="ARBA" id="ARBA00022741"/>
    </source>
</evidence>
<keyword evidence="5" id="KW-1185">Reference proteome</keyword>
<comment type="similarity">
    <text evidence="1">Belongs to the small GTPase superfamily. Rab family.</text>
</comment>
<accession>A0ECL5</accession>
<dbReference type="SMART" id="SM00176">
    <property type="entry name" value="RAN"/>
    <property type="match status" value="1"/>
</dbReference>
<evidence type="ECO:0000256" key="3">
    <source>
        <dbReference type="ARBA" id="ARBA00023134"/>
    </source>
</evidence>
<evidence type="ECO:0000256" key="1">
    <source>
        <dbReference type="ARBA" id="ARBA00006270"/>
    </source>
</evidence>
<dbReference type="eggNOG" id="KOG0086">
    <property type="taxonomic scope" value="Eukaryota"/>
</dbReference>
<dbReference type="GO" id="GO:0030100">
    <property type="term" value="P:regulation of endocytosis"/>
    <property type="evidence" value="ECO:0000318"/>
    <property type="project" value="GO_Central"/>
</dbReference>
<dbReference type="GO" id="GO:0003924">
    <property type="term" value="F:GTPase activity"/>
    <property type="evidence" value="ECO:0000318"/>
    <property type="project" value="GO_Central"/>
</dbReference>
<proteinExistence type="inferred from homology"/>
<dbReference type="Gene3D" id="3.40.50.300">
    <property type="entry name" value="P-loop containing nucleotide triphosphate hydrolases"/>
    <property type="match status" value="1"/>
</dbReference>
<reference evidence="4 5" key="1">
    <citation type="journal article" date="2006" name="Nature">
        <title>Global trends of whole-genome duplications revealed by the ciliate Paramecium tetraurelia.</title>
        <authorList>
            <consortium name="Genoscope"/>
            <person name="Aury J.-M."/>
            <person name="Jaillon O."/>
            <person name="Duret L."/>
            <person name="Noel B."/>
            <person name="Jubin C."/>
            <person name="Porcel B.M."/>
            <person name="Segurens B."/>
            <person name="Daubin V."/>
            <person name="Anthouard V."/>
            <person name="Aiach N."/>
            <person name="Arnaiz O."/>
            <person name="Billaut A."/>
            <person name="Beisson J."/>
            <person name="Blanc I."/>
            <person name="Bouhouche K."/>
            <person name="Camara F."/>
            <person name="Duharcourt S."/>
            <person name="Guigo R."/>
            <person name="Gogendeau D."/>
            <person name="Katinka M."/>
            <person name="Keller A.-M."/>
            <person name="Kissmehl R."/>
            <person name="Klotz C."/>
            <person name="Koll F."/>
            <person name="Le Moue A."/>
            <person name="Lepere C."/>
            <person name="Malinsky S."/>
            <person name="Nowacki M."/>
            <person name="Nowak J.K."/>
            <person name="Plattner H."/>
            <person name="Poulain J."/>
            <person name="Ruiz F."/>
            <person name="Serrano V."/>
            <person name="Zagulski M."/>
            <person name="Dessen P."/>
            <person name="Betermier M."/>
            <person name="Weissenbach J."/>
            <person name="Scarpelli C."/>
            <person name="Schachter V."/>
            <person name="Sperling L."/>
            <person name="Meyer E."/>
            <person name="Cohen J."/>
            <person name="Wincker P."/>
        </authorList>
    </citation>
    <scope>NUCLEOTIDE SEQUENCE [LARGE SCALE GENOMIC DNA]</scope>
    <source>
        <strain evidence="4 5">Stock d4-2</strain>
    </source>
</reference>
<dbReference type="OMA" id="VNLDGMP"/>
<dbReference type="InterPro" id="IPR050209">
    <property type="entry name" value="Rab_GTPases_membrane_traffic"/>
</dbReference>
<dbReference type="AlphaFoldDB" id="A0ECL5"/>
<dbReference type="OrthoDB" id="9989112at2759"/>
<name>A0ECL5_PARTE</name>
<dbReference type="SMART" id="SM00177">
    <property type="entry name" value="ARF"/>
    <property type="match status" value="1"/>
</dbReference>
<dbReference type="Proteomes" id="UP000000600">
    <property type="component" value="Unassembled WGS sequence"/>
</dbReference>
<dbReference type="STRING" id="5888.A0ECL5"/>
<dbReference type="InterPro" id="IPR005225">
    <property type="entry name" value="Small_GTP-bd"/>
</dbReference>
<dbReference type="PRINTS" id="PR00449">
    <property type="entry name" value="RASTRNSFRMNG"/>
</dbReference>
<dbReference type="SUPFAM" id="SSF52540">
    <property type="entry name" value="P-loop containing nucleoside triphosphate hydrolases"/>
    <property type="match status" value="1"/>
</dbReference>
<dbReference type="GO" id="GO:0005525">
    <property type="term" value="F:GTP binding"/>
    <property type="evidence" value="ECO:0000318"/>
    <property type="project" value="GO_Central"/>
</dbReference>
<dbReference type="GO" id="GO:0005768">
    <property type="term" value="C:endosome"/>
    <property type="evidence" value="ECO:0000318"/>
    <property type="project" value="GO_Central"/>
</dbReference>
<dbReference type="SMART" id="SM00173">
    <property type="entry name" value="RAS"/>
    <property type="match status" value="1"/>
</dbReference>
<dbReference type="HOGENOM" id="CLU_041217_23_1_1"/>
<dbReference type="RefSeq" id="XP_001460429.1">
    <property type="nucleotide sequence ID" value="XM_001460392.1"/>
</dbReference>
<dbReference type="PANTHER" id="PTHR47979">
    <property type="entry name" value="DRAB11-RELATED"/>
    <property type="match status" value="1"/>
</dbReference>
<keyword evidence="2" id="KW-0547">Nucleotide-binding</keyword>
<evidence type="ECO:0000313" key="5">
    <source>
        <dbReference type="Proteomes" id="UP000000600"/>
    </source>
</evidence>
<dbReference type="KEGG" id="ptm:GSPATT00003901001"/>
<dbReference type="GO" id="GO:0016192">
    <property type="term" value="P:vesicle-mediated transport"/>
    <property type="evidence" value="ECO:0000318"/>
    <property type="project" value="GO_Central"/>
</dbReference>
<sequence>MTEEQCDYVFKFIIIGNGNCGKTSLLYHYIHGTQICNVRQTLGVQFSAKIVCVNKKKIKMQLWDTAGQERYRSLTKGYYRGALGALIVFDITNSDSFDALQDWIKHARDFSKPSIQIIIIGNKADLDKERSISEQTAKQFCQENDVQYIETSANTGYQVNEAFTQITTKVLDLLQEGAIDENMIKPKFLTSKKSDETQPTQQCNC</sequence>
<dbReference type="CDD" id="cd00154">
    <property type="entry name" value="Rab"/>
    <property type="match status" value="1"/>
</dbReference>
<gene>
    <name evidence="4" type="ORF">GSPATT00003901001</name>
</gene>
<dbReference type="SMART" id="SM00174">
    <property type="entry name" value="RHO"/>
    <property type="match status" value="1"/>
</dbReference>
<evidence type="ECO:0000313" key="4">
    <source>
        <dbReference type="EMBL" id="CAK93032.1"/>
    </source>
</evidence>
<dbReference type="InParanoid" id="A0ECL5"/>
<dbReference type="SMART" id="SM00175">
    <property type="entry name" value="RAB"/>
    <property type="match status" value="1"/>
</dbReference>
<keyword evidence="3" id="KW-0342">GTP-binding</keyword>
<organism evidence="4 5">
    <name type="scientific">Paramecium tetraurelia</name>
    <dbReference type="NCBI Taxonomy" id="5888"/>
    <lineage>
        <taxon>Eukaryota</taxon>
        <taxon>Sar</taxon>
        <taxon>Alveolata</taxon>
        <taxon>Ciliophora</taxon>
        <taxon>Intramacronucleata</taxon>
        <taxon>Oligohymenophorea</taxon>
        <taxon>Peniculida</taxon>
        <taxon>Parameciidae</taxon>
        <taxon>Paramecium</taxon>
    </lineage>
</organism>
<dbReference type="InterPro" id="IPR001806">
    <property type="entry name" value="Small_GTPase"/>
</dbReference>
<dbReference type="EMBL" id="CT868671">
    <property type="protein sequence ID" value="CAK93032.1"/>
    <property type="molecule type" value="Genomic_DNA"/>
</dbReference>